<dbReference type="GO" id="GO:0006559">
    <property type="term" value="P:L-phenylalanine catabolic process"/>
    <property type="evidence" value="ECO:0007669"/>
    <property type="project" value="UniProtKB-UniPathway"/>
</dbReference>
<dbReference type="Gene3D" id="2.30.30.230">
    <property type="entry name" value="Fumarylacetoacetase, N-terminal domain"/>
    <property type="match status" value="1"/>
</dbReference>
<feature type="binding site" evidence="12">
    <location>
        <position position="239"/>
    </location>
    <ligand>
        <name>substrate</name>
    </ligand>
</feature>
<proteinExistence type="predicted"/>
<dbReference type="Gene3D" id="3.90.850.10">
    <property type="entry name" value="Fumarylacetoacetase-like, C-terminal domain"/>
    <property type="match status" value="1"/>
</dbReference>
<dbReference type="InterPro" id="IPR036462">
    <property type="entry name" value="Fumarylacetoacetase_N_sf"/>
</dbReference>
<feature type="binding site" evidence="12">
    <location>
        <position position="141"/>
    </location>
    <ligand>
        <name>substrate</name>
    </ligand>
</feature>
<dbReference type="SUPFAM" id="SSF56529">
    <property type="entry name" value="FAH"/>
    <property type="match status" value="1"/>
</dbReference>
<comment type="cofactor">
    <cofactor evidence="1 13">
        <name>Ca(2+)</name>
        <dbReference type="ChEBI" id="CHEBI:29108"/>
    </cofactor>
</comment>
<dbReference type="PANTHER" id="PTHR43069">
    <property type="entry name" value="FUMARYLACETOACETASE"/>
    <property type="match status" value="1"/>
</dbReference>
<evidence type="ECO:0000256" key="10">
    <source>
        <dbReference type="ARBA" id="ARBA00023232"/>
    </source>
</evidence>
<feature type="binding site" evidence="13">
    <location>
        <position position="125"/>
    </location>
    <ligand>
        <name>Ca(2+)</name>
        <dbReference type="ChEBI" id="CHEBI:29108"/>
    </ligand>
</feature>
<evidence type="ECO:0000256" key="12">
    <source>
        <dbReference type="PIRSR" id="PIRSR605959-2"/>
    </source>
</evidence>
<feature type="domain" description="Fumarylacetoacetase N-terminal" evidence="15">
    <location>
        <begin position="21"/>
        <end position="117"/>
    </location>
</feature>
<dbReference type="GO" id="GO:0006572">
    <property type="term" value="P:L-tyrosine catabolic process"/>
    <property type="evidence" value="ECO:0007669"/>
    <property type="project" value="UniProtKB-KW"/>
</dbReference>
<evidence type="ECO:0000256" key="7">
    <source>
        <dbReference type="ARBA" id="ARBA00022837"/>
    </source>
</evidence>
<dbReference type="InterPro" id="IPR036663">
    <property type="entry name" value="Fumarylacetoacetase_C_sf"/>
</dbReference>
<dbReference type="GO" id="GO:0046872">
    <property type="term" value="F:metal ion binding"/>
    <property type="evidence" value="ECO:0007669"/>
    <property type="project" value="UniProtKB-KW"/>
</dbReference>
<dbReference type="InterPro" id="IPR011234">
    <property type="entry name" value="Fumarylacetoacetase-like_C"/>
</dbReference>
<dbReference type="AlphaFoldDB" id="A0A7K3UPI4"/>
<keyword evidence="6 16" id="KW-0378">Hydrolase</keyword>
<evidence type="ECO:0000256" key="6">
    <source>
        <dbReference type="ARBA" id="ARBA00022801"/>
    </source>
</evidence>
<evidence type="ECO:0000256" key="13">
    <source>
        <dbReference type="PIRSR" id="PIRSR605959-3"/>
    </source>
</evidence>
<evidence type="ECO:0000256" key="5">
    <source>
        <dbReference type="ARBA" id="ARBA00022723"/>
    </source>
</evidence>
<dbReference type="Pfam" id="PF09298">
    <property type="entry name" value="FAA_hydrolase_N"/>
    <property type="match status" value="1"/>
</dbReference>
<evidence type="ECO:0000313" key="16">
    <source>
        <dbReference type="EMBL" id="NEJ74758.1"/>
    </source>
</evidence>
<evidence type="ECO:0000256" key="9">
    <source>
        <dbReference type="ARBA" id="ARBA00022878"/>
    </source>
</evidence>
<dbReference type="GO" id="GO:0004334">
    <property type="term" value="F:fumarylacetoacetase activity"/>
    <property type="evidence" value="ECO:0007669"/>
    <property type="project" value="UniProtKB-EC"/>
</dbReference>
<dbReference type="Pfam" id="PF01557">
    <property type="entry name" value="FAA_hydrolase"/>
    <property type="match status" value="1"/>
</dbReference>
<dbReference type="EMBL" id="WUFT01000035">
    <property type="protein sequence ID" value="NEJ74758.1"/>
    <property type="molecule type" value="Genomic_DNA"/>
</dbReference>
<feature type="binding site" evidence="12">
    <location>
        <position position="243"/>
    </location>
    <ligand>
        <name>substrate</name>
    </ligand>
</feature>
<sequence>MPLIVSWVDSANAANCPFPLNNLPCGVFTSSDGARHCGMAIGDRIIDLTALEGAAVIALDGGPLLDQPDWSRLMAAGPAVWASLREQITALLQHGSQRRKLVEPHLTVISGAKLHLPFKVAEYTDFYAGRHHAFNVGTMFRGPENALPPNWLHMPIGYNGRASSVVVSGAEIRRPWGQIKGPNDEMPRFAPSQRFDIELEMGAVVGLPSESGKPVTVAEADAMIFGYVLLNDWSARDIQAWEYQPLGPFQAKATATTISPWVVMKAALEPFRVSTPPREVPLLPHLKEDGPLLYNIDLEVGLAPEAATESVISRTNYREMYYSAAQQLAHHTTSGCCMRTGDLLGSGTISGPTKKSRGSLLELSWGGKEPLTLDGGQERSFLNDHDTITLRGRAQGDGYTIGFGDCTGRILPALDDPYAR</sequence>
<evidence type="ECO:0000259" key="14">
    <source>
        <dbReference type="Pfam" id="PF01557"/>
    </source>
</evidence>
<feature type="binding site" evidence="13">
    <location>
        <position position="200"/>
    </location>
    <ligand>
        <name>Ca(2+)</name>
        <dbReference type="ChEBI" id="CHEBI:29108"/>
    </ligand>
</feature>
<dbReference type="SUPFAM" id="SSF63433">
    <property type="entry name" value="Fumarylacetoacetate hydrolase, FAH, N-terminal domain"/>
    <property type="match status" value="1"/>
</dbReference>
<comment type="pathway">
    <text evidence="3">Amino-acid degradation; L-phenylalanine degradation; acetoacetate and fumarate from L-phenylalanine: step 6/6.</text>
</comment>
<keyword evidence="10" id="KW-0585">Phenylalanine catabolism</keyword>
<comment type="cofactor">
    <cofactor evidence="2 13">
        <name>Mg(2+)</name>
        <dbReference type="ChEBI" id="CHEBI:18420"/>
    </cofactor>
</comment>
<evidence type="ECO:0000313" key="17">
    <source>
        <dbReference type="Proteomes" id="UP000471753"/>
    </source>
</evidence>
<dbReference type="Proteomes" id="UP000471753">
    <property type="component" value="Unassembled WGS sequence"/>
</dbReference>
<reference evidence="16 17" key="1">
    <citation type="submission" date="2019-12" db="EMBL/GenBank/DDBJ databases">
        <title>Rhizobium genotypes associated with high levels of biological nitrogen fixation by grain legumes in a temperate-maritime cropping system.</title>
        <authorList>
            <person name="Maluk M."/>
            <person name="Francesc Ferrando Molina F."/>
            <person name="Lopez Del Egido L."/>
            <person name="Lafos M."/>
            <person name="Langarica-Fuentes A."/>
            <person name="Gebre Yohannes G."/>
            <person name="Young M.W."/>
            <person name="Martin P."/>
            <person name="Gantlett R."/>
            <person name="Kenicer G."/>
            <person name="Hawes C."/>
            <person name="Begg G.S."/>
            <person name="Quilliam R.S."/>
            <person name="Squire G.R."/>
            <person name="Poole P.S."/>
            <person name="Young P.W."/>
            <person name="Iannetta P.M."/>
            <person name="James E.K."/>
        </authorList>
    </citation>
    <scope>NUCLEOTIDE SEQUENCE [LARGE SCALE GENOMIC DNA]</scope>
    <source>
        <strain evidence="16 17">JHI366</strain>
    </source>
</reference>
<name>A0A7K3UPI4_9HYPH</name>
<dbReference type="InterPro" id="IPR005959">
    <property type="entry name" value="Fumarylacetoacetase"/>
</dbReference>
<keyword evidence="5 13" id="KW-0479">Metal-binding</keyword>
<comment type="caution">
    <text evidence="16">The sequence shown here is derived from an EMBL/GenBank/DDBJ whole genome shotgun (WGS) entry which is preliminary data.</text>
</comment>
<dbReference type="GO" id="GO:1902000">
    <property type="term" value="P:homogentisate catabolic process"/>
    <property type="evidence" value="ECO:0007669"/>
    <property type="project" value="TreeGrafter"/>
</dbReference>
<dbReference type="FunFam" id="3.90.850.10:FF:000009">
    <property type="entry name" value="Fumarylacetoacetase"/>
    <property type="match status" value="1"/>
</dbReference>
<dbReference type="EC" id="3.7.1.2" evidence="4"/>
<feature type="binding site" evidence="12">
    <location>
        <position position="127"/>
    </location>
    <ligand>
        <name>substrate</name>
    </ligand>
</feature>
<feature type="binding site" evidence="13">
    <location>
        <position position="198"/>
    </location>
    <ligand>
        <name>Ca(2+)</name>
        <dbReference type="ChEBI" id="CHEBI:29108"/>
    </ligand>
</feature>
<dbReference type="NCBIfam" id="TIGR01266">
    <property type="entry name" value="fum_ac_acetase"/>
    <property type="match status" value="1"/>
</dbReference>
<evidence type="ECO:0000256" key="2">
    <source>
        <dbReference type="ARBA" id="ARBA00001946"/>
    </source>
</evidence>
<dbReference type="UniPathway" id="UPA00139">
    <property type="reaction ID" value="UER00341"/>
</dbReference>
<evidence type="ECO:0000256" key="1">
    <source>
        <dbReference type="ARBA" id="ARBA00001913"/>
    </source>
</evidence>
<feature type="binding site" evidence="13">
    <location>
        <position position="232"/>
    </location>
    <ligand>
        <name>Ca(2+)</name>
        <dbReference type="ChEBI" id="CHEBI:29108"/>
    </ligand>
</feature>
<protein>
    <recommendedName>
        <fullName evidence="4">fumarylacetoacetase</fullName>
        <ecNumber evidence="4">3.7.1.2</ecNumber>
    </recommendedName>
</protein>
<feature type="binding site" evidence="12">
    <location>
        <position position="348"/>
    </location>
    <ligand>
        <name>substrate</name>
    </ligand>
</feature>
<feature type="binding site" evidence="13">
    <location>
        <position position="256"/>
    </location>
    <ligand>
        <name>Mg(2+)</name>
        <dbReference type="ChEBI" id="CHEBI:18420"/>
    </ligand>
</feature>
<feature type="domain" description="Fumarylacetoacetase-like C-terminal" evidence="14">
    <location>
        <begin position="124"/>
        <end position="407"/>
    </location>
</feature>
<keyword evidence="9" id="KW-0828">Tyrosine catabolism</keyword>
<feature type="active site" description="Proton acceptor" evidence="11">
    <location>
        <position position="132"/>
    </location>
</feature>
<dbReference type="PANTHER" id="PTHR43069:SF2">
    <property type="entry name" value="FUMARYLACETOACETASE"/>
    <property type="match status" value="1"/>
</dbReference>
<gene>
    <name evidence="16" type="primary">fahA</name>
    <name evidence="16" type="ORF">GR197_30255</name>
</gene>
<evidence type="ECO:0000256" key="4">
    <source>
        <dbReference type="ARBA" id="ARBA00012094"/>
    </source>
</evidence>
<feature type="binding site" evidence="13">
    <location>
        <position position="252"/>
    </location>
    <ligand>
        <name>Mg(2+)</name>
        <dbReference type="ChEBI" id="CHEBI:18420"/>
    </ligand>
</feature>
<evidence type="ECO:0000256" key="8">
    <source>
        <dbReference type="ARBA" id="ARBA00022842"/>
    </source>
</evidence>
<evidence type="ECO:0000259" key="15">
    <source>
        <dbReference type="Pfam" id="PF09298"/>
    </source>
</evidence>
<keyword evidence="8 13" id="KW-0460">Magnesium</keyword>
<evidence type="ECO:0000256" key="3">
    <source>
        <dbReference type="ARBA" id="ARBA00004782"/>
    </source>
</evidence>
<dbReference type="InterPro" id="IPR015377">
    <property type="entry name" value="Fumarylacetoacetase_N"/>
</dbReference>
<dbReference type="RefSeq" id="WP_130663801.1">
    <property type="nucleotide sequence ID" value="NZ_WUFT01000035.1"/>
</dbReference>
<accession>A0A7K3UPI4</accession>
<feature type="binding site" evidence="13">
    <location>
        <position position="232"/>
    </location>
    <ligand>
        <name>Mg(2+)</name>
        <dbReference type="ChEBI" id="CHEBI:18420"/>
    </ligand>
</feature>
<evidence type="ECO:0000256" key="11">
    <source>
        <dbReference type="PIRSR" id="PIRSR605959-1"/>
    </source>
</evidence>
<keyword evidence="7 13" id="KW-0106">Calcium</keyword>
<organism evidence="16 17">
    <name type="scientific">Rhizobium phaseoli</name>
    <dbReference type="NCBI Taxonomy" id="396"/>
    <lineage>
        <taxon>Bacteria</taxon>
        <taxon>Pseudomonadati</taxon>
        <taxon>Pseudomonadota</taxon>
        <taxon>Alphaproteobacteria</taxon>
        <taxon>Hyphomicrobiales</taxon>
        <taxon>Rhizobiaceae</taxon>
        <taxon>Rhizobium/Agrobacterium group</taxon>
        <taxon>Rhizobium</taxon>
    </lineage>
</organism>